<dbReference type="AlphaFoldDB" id="A0A385SGB9"/>
<dbReference type="EMBL" id="CP032382">
    <property type="protein sequence ID" value="AYB29466.1"/>
    <property type="molecule type" value="Genomic_DNA"/>
</dbReference>
<dbReference type="PANTHER" id="PTHR47053:SF1">
    <property type="entry name" value="MUREIN DD-ENDOPEPTIDASE MEPH-RELATED"/>
    <property type="match status" value="1"/>
</dbReference>
<gene>
    <name evidence="7" type="ORF">D4L85_02205</name>
</gene>
<reference evidence="8" key="1">
    <citation type="submission" date="2018-09" db="EMBL/GenBank/DDBJ databases">
        <title>Chryseolinea sp. KIS68-18 isolated from soil.</title>
        <authorList>
            <person name="Weon H.-Y."/>
            <person name="Kwon S.-W."/>
            <person name="Lee S.A."/>
        </authorList>
    </citation>
    <scope>NUCLEOTIDE SEQUENCE [LARGE SCALE GENOMIC DNA]</scope>
    <source>
        <strain evidence="8">KIS68-18</strain>
    </source>
</reference>
<protein>
    <submittedName>
        <fullName evidence="7">NlpC/P60 family protein</fullName>
    </submittedName>
</protein>
<dbReference type="KEGG" id="chk:D4L85_02205"/>
<keyword evidence="8" id="KW-1185">Reference proteome</keyword>
<dbReference type="PROSITE" id="PS51935">
    <property type="entry name" value="NLPC_P60"/>
    <property type="match status" value="1"/>
</dbReference>
<dbReference type="PANTHER" id="PTHR47053">
    <property type="entry name" value="MUREIN DD-ENDOPEPTIDASE MEPH-RELATED"/>
    <property type="match status" value="1"/>
</dbReference>
<keyword evidence="2" id="KW-0645">Protease</keyword>
<dbReference type="PROSITE" id="PS51257">
    <property type="entry name" value="PROKAR_LIPOPROTEIN"/>
    <property type="match status" value="1"/>
</dbReference>
<feature type="signal peptide" evidence="5">
    <location>
        <begin position="1"/>
        <end position="31"/>
    </location>
</feature>
<dbReference type="Proteomes" id="UP000266183">
    <property type="component" value="Chromosome"/>
</dbReference>
<evidence type="ECO:0000256" key="1">
    <source>
        <dbReference type="ARBA" id="ARBA00007074"/>
    </source>
</evidence>
<dbReference type="OrthoDB" id="9807055at2"/>
<feature type="domain" description="NlpC/P60" evidence="6">
    <location>
        <begin position="39"/>
        <end position="167"/>
    </location>
</feature>
<dbReference type="InterPro" id="IPR000064">
    <property type="entry name" value="NLP_P60_dom"/>
</dbReference>
<organism evidence="7 8">
    <name type="scientific">Chryseolinea soli</name>
    <dbReference type="NCBI Taxonomy" id="2321403"/>
    <lineage>
        <taxon>Bacteria</taxon>
        <taxon>Pseudomonadati</taxon>
        <taxon>Bacteroidota</taxon>
        <taxon>Cytophagia</taxon>
        <taxon>Cytophagales</taxon>
        <taxon>Fulvivirgaceae</taxon>
        <taxon>Chryseolinea</taxon>
    </lineage>
</organism>
<keyword evidence="3" id="KW-0378">Hydrolase</keyword>
<feature type="chain" id="PRO_5017261534" evidence="5">
    <location>
        <begin position="32"/>
        <end position="169"/>
    </location>
</feature>
<dbReference type="InterPro" id="IPR038765">
    <property type="entry name" value="Papain-like_cys_pep_sf"/>
</dbReference>
<evidence type="ECO:0000256" key="3">
    <source>
        <dbReference type="ARBA" id="ARBA00022801"/>
    </source>
</evidence>
<dbReference type="SUPFAM" id="SSF54001">
    <property type="entry name" value="Cysteine proteinases"/>
    <property type="match status" value="1"/>
</dbReference>
<keyword evidence="4" id="KW-0788">Thiol protease</keyword>
<evidence type="ECO:0000259" key="6">
    <source>
        <dbReference type="PROSITE" id="PS51935"/>
    </source>
</evidence>
<dbReference type="GO" id="GO:0006508">
    <property type="term" value="P:proteolysis"/>
    <property type="evidence" value="ECO:0007669"/>
    <property type="project" value="UniProtKB-KW"/>
</dbReference>
<evidence type="ECO:0000256" key="2">
    <source>
        <dbReference type="ARBA" id="ARBA00022670"/>
    </source>
</evidence>
<sequence length="169" mass="18859">MRFFQLKISQKLVLHGVIAATLFLCSCAAHKVRQADAREIKVDKVISTARTFIGTPYKYGGTTRNGMDCSGLLINSFQAVNVALPRSSEAQSKVGEEVTMKELEPGDLVFFATGRRKREVTHVGLVTDVRGKEDVKFIHSSSSLGVVETNLYAEYYQKRFRGARRVIIE</sequence>
<evidence type="ECO:0000256" key="4">
    <source>
        <dbReference type="ARBA" id="ARBA00022807"/>
    </source>
</evidence>
<dbReference type="Gene3D" id="3.90.1720.10">
    <property type="entry name" value="endopeptidase domain like (from Nostoc punctiforme)"/>
    <property type="match status" value="1"/>
</dbReference>
<accession>A0A385SGB9</accession>
<dbReference type="GO" id="GO:0008234">
    <property type="term" value="F:cysteine-type peptidase activity"/>
    <property type="evidence" value="ECO:0007669"/>
    <property type="project" value="UniProtKB-KW"/>
</dbReference>
<dbReference type="InterPro" id="IPR051202">
    <property type="entry name" value="Peptidase_C40"/>
</dbReference>
<proteinExistence type="inferred from homology"/>
<evidence type="ECO:0000313" key="7">
    <source>
        <dbReference type="EMBL" id="AYB29466.1"/>
    </source>
</evidence>
<keyword evidence="5" id="KW-0732">Signal</keyword>
<name>A0A385SGB9_9BACT</name>
<dbReference type="Pfam" id="PF00877">
    <property type="entry name" value="NLPC_P60"/>
    <property type="match status" value="1"/>
</dbReference>
<comment type="similarity">
    <text evidence="1">Belongs to the peptidase C40 family.</text>
</comment>
<evidence type="ECO:0000313" key="8">
    <source>
        <dbReference type="Proteomes" id="UP000266183"/>
    </source>
</evidence>
<evidence type="ECO:0000256" key="5">
    <source>
        <dbReference type="SAM" id="SignalP"/>
    </source>
</evidence>